<dbReference type="AlphaFoldDB" id="A0A5R8KC64"/>
<comment type="caution">
    <text evidence="1">The sequence shown here is derived from an EMBL/GenBank/DDBJ whole genome shotgun (WGS) entry which is preliminary data.</text>
</comment>
<gene>
    <name evidence="1" type="ORF">FEM03_16320</name>
</gene>
<protein>
    <submittedName>
        <fullName evidence="1">Uncharacterized protein</fullName>
    </submittedName>
</protein>
<reference evidence="1 2" key="1">
    <citation type="submission" date="2019-05" db="EMBL/GenBank/DDBJ databases">
        <title>Verrucobacter flavum gen. nov., sp. nov. a new member of the family Verrucomicrobiaceae.</title>
        <authorList>
            <person name="Szuroczki S."/>
            <person name="Abbaszade G."/>
            <person name="Szabo A."/>
            <person name="Felfoldi T."/>
            <person name="Schumann P."/>
            <person name="Boka K."/>
            <person name="Keki Z."/>
            <person name="Toumi M."/>
            <person name="Toth E."/>
        </authorList>
    </citation>
    <scope>NUCLEOTIDE SEQUENCE [LARGE SCALE GENOMIC DNA]</scope>
    <source>
        <strain evidence="1 2">MG-N-17</strain>
    </source>
</reference>
<name>A0A5R8KC64_9BACT</name>
<proteinExistence type="predicted"/>
<dbReference type="EMBL" id="VAUV01000012">
    <property type="protein sequence ID" value="TLD69525.1"/>
    <property type="molecule type" value="Genomic_DNA"/>
</dbReference>
<sequence>MDRNAGGAGFQPYAIAATPPWALPKAVMGRAVGATVADAIISPWGATEFGAESPRMTCDAKDFDGGDPMVGIADRMWRRVGKVFTLRRFARVLVMTARDGGAPGFRDYENRAEMGWPPSVMGMGRLASMSS</sequence>
<dbReference type="Proteomes" id="UP000306196">
    <property type="component" value="Unassembled WGS sequence"/>
</dbReference>
<organism evidence="1 2">
    <name type="scientific">Phragmitibacter flavus</name>
    <dbReference type="NCBI Taxonomy" id="2576071"/>
    <lineage>
        <taxon>Bacteria</taxon>
        <taxon>Pseudomonadati</taxon>
        <taxon>Verrucomicrobiota</taxon>
        <taxon>Verrucomicrobiia</taxon>
        <taxon>Verrucomicrobiales</taxon>
        <taxon>Verrucomicrobiaceae</taxon>
        <taxon>Phragmitibacter</taxon>
    </lineage>
</organism>
<evidence type="ECO:0000313" key="2">
    <source>
        <dbReference type="Proteomes" id="UP000306196"/>
    </source>
</evidence>
<accession>A0A5R8KC64</accession>
<evidence type="ECO:0000313" key="1">
    <source>
        <dbReference type="EMBL" id="TLD69525.1"/>
    </source>
</evidence>
<keyword evidence="2" id="KW-1185">Reference proteome</keyword>
<dbReference type="RefSeq" id="WP_138087353.1">
    <property type="nucleotide sequence ID" value="NZ_VAUV01000012.1"/>
</dbReference>